<evidence type="ECO:0000256" key="8">
    <source>
        <dbReference type="ARBA" id="ARBA00022989"/>
    </source>
</evidence>
<dbReference type="GO" id="GO:0005509">
    <property type="term" value="F:calcium ion binding"/>
    <property type="evidence" value="ECO:0007669"/>
    <property type="project" value="InterPro"/>
</dbReference>
<sequence>MVIFLWQLVYQILSLPVPTVAAAKMEEAVCSQRACYTLHLDYRSFIEAQEECRSNGGDLATAKSLDEASELRNLLLKFFTSKPDQGAFKFWIGLELKKMRCYQRDRALRGFSWVSTREQDEESDFSDWMQEPQITCTTHRCVAMNYLMSSPKNFKWSDGKCSTPVNGYFCKFSFQGMCHKLVLAGPGIVTYSTPFGLESVTLDLVPFGSMATVSCETPGELGGQFLICNMKEAGIFDWNHPGSGLYCASPKYGCLYNNGGCEQECIEDHSTKTFHCDCKEGYELGSNLVSCAPKDHCKPNPCSHGCTNHQEGFECKCPLGYMLGEDRLVCRDVNECLERPCEQLCTNSPGSFSCNCFRGFQAVGRECQDIDECEKKPCAQSCLNTAGSFVCSCREGYKKGSDASSCVDVDECEAKPCADLCRNTKGSYECFCEQGFLLASNSISCVPIPSFQTVASQEEKSVTLEPSEHVPLEAQAGAKSVPNNDPENTRSLPPGSMSPVSSSDPSASTGAGTRGVPSTLLPDVGSRSHGTGSVDHMKAGTDKGHHMLFYSVSSVAAVLLVLAFALGLLMWKRRRAKKEPNQPRSAADNYCWVPDGEKAADNEYR</sequence>
<evidence type="ECO:0000256" key="13">
    <source>
        <dbReference type="SAM" id="MobiDB-lite"/>
    </source>
</evidence>
<keyword evidence="4 14" id="KW-0812">Transmembrane</keyword>
<comment type="caution">
    <text evidence="12">Lacks conserved residue(s) required for the propagation of feature annotation.</text>
</comment>
<proteinExistence type="predicted"/>
<evidence type="ECO:0000256" key="1">
    <source>
        <dbReference type="ARBA" id="ARBA00004479"/>
    </source>
</evidence>
<dbReference type="CDD" id="cd00054">
    <property type="entry name" value="EGF_CA"/>
    <property type="match status" value="2"/>
</dbReference>
<dbReference type="GO" id="GO:0016020">
    <property type="term" value="C:membrane"/>
    <property type="evidence" value="ECO:0007669"/>
    <property type="project" value="UniProtKB-SubCell"/>
</dbReference>
<evidence type="ECO:0000256" key="11">
    <source>
        <dbReference type="ARBA" id="ARBA00023180"/>
    </source>
</evidence>
<dbReference type="Pfam" id="PF00008">
    <property type="entry name" value="EGF"/>
    <property type="match status" value="1"/>
</dbReference>
<dbReference type="InterPro" id="IPR001304">
    <property type="entry name" value="C-type_lectin-like"/>
</dbReference>
<dbReference type="InterPro" id="IPR016186">
    <property type="entry name" value="C-type_lectin-like/link_sf"/>
</dbReference>
<feature type="compositionally biased region" description="Polar residues" evidence="13">
    <location>
        <begin position="481"/>
        <end position="490"/>
    </location>
</feature>
<organism evidence="18 19">
    <name type="scientific">Geotrypetes seraphini</name>
    <name type="common">Gaboon caecilian</name>
    <name type="synonym">Caecilia seraphini</name>
    <dbReference type="NCBI Taxonomy" id="260995"/>
    <lineage>
        <taxon>Eukaryota</taxon>
        <taxon>Metazoa</taxon>
        <taxon>Chordata</taxon>
        <taxon>Craniata</taxon>
        <taxon>Vertebrata</taxon>
        <taxon>Euteleostomi</taxon>
        <taxon>Amphibia</taxon>
        <taxon>Gymnophiona</taxon>
        <taxon>Geotrypetes</taxon>
    </lineage>
</organism>
<feature type="region of interest" description="Disordered" evidence="13">
    <location>
        <begin position="474"/>
        <end position="538"/>
    </location>
</feature>
<evidence type="ECO:0000313" key="19">
    <source>
        <dbReference type="RefSeq" id="XP_033791888.1"/>
    </source>
</evidence>
<evidence type="ECO:0000256" key="14">
    <source>
        <dbReference type="SAM" id="Phobius"/>
    </source>
</evidence>
<dbReference type="PROSITE" id="PS50041">
    <property type="entry name" value="C_TYPE_LECTIN_2"/>
    <property type="match status" value="1"/>
</dbReference>
<dbReference type="OrthoDB" id="10045365at2759"/>
<dbReference type="InterPro" id="IPR016187">
    <property type="entry name" value="CTDL_fold"/>
</dbReference>
<dbReference type="PROSITE" id="PS50026">
    <property type="entry name" value="EGF_3"/>
    <property type="match status" value="2"/>
</dbReference>
<evidence type="ECO:0000256" key="5">
    <source>
        <dbReference type="ARBA" id="ARBA00022729"/>
    </source>
</evidence>
<dbReference type="Gene3D" id="3.10.100.10">
    <property type="entry name" value="Mannose-Binding Protein A, subunit A"/>
    <property type="match status" value="1"/>
</dbReference>
<reference evidence="19" key="1">
    <citation type="submission" date="2025-08" db="UniProtKB">
        <authorList>
            <consortium name="RefSeq"/>
        </authorList>
    </citation>
    <scope>IDENTIFICATION</scope>
</reference>
<keyword evidence="11" id="KW-0325">Glycoprotein</keyword>
<accession>A0A6P8QW67</accession>
<evidence type="ECO:0000256" key="10">
    <source>
        <dbReference type="ARBA" id="ARBA00023157"/>
    </source>
</evidence>
<dbReference type="GO" id="GO:0030246">
    <property type="term" value="F:carbohydrate binding"/>
    <property type="evidence" value="ECO:0007669"/>
    <property type="project" value="UniProtKB-KW"/>
</dbReference>
<dbReference type="KEGG" id="gsh:117356584"/>
<evidence type="ECO:0000256" key="2">
    <source>
        <dbReference type="ARBA" id="ARBA00022536"/>
    </source>
</evidence>
<dbReference type="Gene3D" id="2.10.25.10">
    <property type="entry name" value="Laminin"/>
    <property type="match status" value="5"/>
</dbReference>
<gene>
    <name evidence="19" type="primary">CD93</name>
</gene>
<evidence type="ECO:0000259" key="17">
    <source>
        <dbReference type="PROSITE" id="PS50041"/>
    </source>
</evidence>
<dbReference type="InterPro" id="IPR000742">
    <property type="entry name" value="EGF"/>
</dbReference>
<dbReference type="InterPro" id="IPR001881">
    <property type="entry name" value="EGF-like_Ca-bd_dom"/>
</dbReference>
<evidence type="ECO:0000256" key="15">
    <source>
        <dbReference type="SAM" id="SignalP"/>
    </source>
</evidence>
<dbReference type="InterPro" id="IPR000152">
    <property type="entry name" value="EGF-type_Asp/Asn_hydroxyl_site"/>
</dbReference>
<dbReference type="PROSITE" id="PS01186">
    <property type="entry name" value="EGF_2"/>
    <property type="match status" value="3"/>
</dbReference>
<dbReference type="InterPro" id="IPR018097">
    <property type="entry name" value="EGF_Ca-bd_CS"/>
</dbReference>
<dbReference type="SMART" id="SM00034">
    <property type="entry name" value="CLECT"/>
    <property type="match status" value="1"/>
</dbReference>
<dbReference type="Proteomes" id="UP000515159">
    <property type="component" value="Chromosome 3"/>
</dbReference>
<keyword evidence="6" id="KW-0430">Lectin</keyword>
<evidence type="ECO:0000313" key="18">
    <source>
        <dbReference type="Proteomes" id="UP000515159"/>
    </source>
</evidence>
<keyword evidence="3" id="KW-0597">Phosphoprotein</keyword>
<dbReference type="InParanoid" id="A0A6P8QW67"/>
<dbReference type="RefSeq" id="XP_033791888.1">
    <property type="nucleotide sequence ID" value="XM_033935997.1"/>
</dbReference>
<keyword evidence="19" id="KW-0675">Receptor</keyword>
<keyword evidence="5 15" id="KW-0732">Signal</keyword>
<dbReference type="SUPFAM" id="SSF56436">
    <property type="entry name" value="C-type lectin-like"/>
    <property type="match status" value="1"/>
</dbReference>
<feature type="domain" description="C-type lectin" evidence="17">
    <location>
        <begin position="31"/>
        <end position="162"/>
    </location>
</feature>
<keyword evidence="10" id="KW-1015">Disulfide bond</keyword>
<dbReference type="SUPFAM" id="SSF57184">
    <property type="entry name" value="Growth factor receptor domain"/>
    <property type="match status" value="2"/>
</dbReference>
<keyword evidence="9 14" id="KW-0472">Membrane</keyword>
<comment type="subcellular location">
    <subcellularLocation>
        <location evidence="1">Membrane</location>
        <topology evidence="1">Single-pass type I membrane protein</topology>
    </subcellularLocation>
</comment>
<dbReference type="PROSITE" id="PS01187">
    <property type="entry name" value="EGF_CA"/>
    <property type="match status" value="2"/>
</dbReference>
<evidence type="ECO:0000256" key="7">
    <source>
        <dbReference type="ARBA" id="ARBA00022737"/>
    </source>
</evidence>
<dbReference type="AlphaFoldDB" id="A0A6P8QW67"/>
<keyword evidence="18" id="KW-1185">Reference proteome</keyword>
<evidence type="ECO:0000256" key="3">
    <source>
        <dbReference type="ARBA" id="ARBA00022553"/>
    </source>
</evidence>
<feature type="signal peptide" evidence="15">
    <location>
        <begin position="1"/>
        <end position="22"/>
    </location>
</feature>
<feature type="compositionally biased region" description="Low complexity" evidence="13">
    <location>
        <begin position="491"/>
        <end position="508"/>
    </location>
</feature>
<dbReference type="InterPro" id="IPR049883">
    <property type="entry name" value="NOTCH1_EGF-like"/>
</dbReference>
<keyword evidence="8 14" id="KW-1133">Transmembrane helix</keyword>
<feature type="domain" description="EGF-like" evidence="16">
    <location>
        <begin position="369"/>
        <end position="407"/>
    </location>
</feature>
<keyword evidence="7" id="KW-0677">Repeat</keyword>
<dbReference type="FunFam" id="2.10.25.10:FF:000005">
    <property type="entry name" value="Fibrillin 2"/>
    <property type="match status" value="1"/>
</dbReference>
<dbReference type="CTD" id="22918"/>
<evidence type="ECO:0000256" key="6">
    <source>
        <dbReference type="ARBA" id="ARBA00022734"/>
    </source>
</evidence>
<dbReference type="PANTHER" id="PTHR14789">
    <property type="entry name" value="CHONDROLECTIN VARIANT CHODLFDELTAE"/>
    <property type="match status" value="1"/>
</dbReference>
<feature type="transmembrane region" description="Helical" evidence="14">
    <location>
        <begin position="547"/>
        <end position="571"/>
    </location>
</feature>
<keyword evidence="2 12" id="KW-0245">EGF-like domain</keyword>
<dbReference type="PROSITE" id="PS00010">
    <property type="entry name" value="ASX_HYDROXYL"/>
    <property type="match status" value="4"/>
</dbReference>
<dbReference type="InterPro" id="IPR009030">
    <property type="entry name" value="Growth_fac_rcpt_cys_sf"/>
</dbReference>
<evidence type="ECO:0000259" key="16">
    <source>
        <dbReference type="PROSITE" id="PS50026"/>
    </source>
</evidence>
<feature type="domain" description="EGF-like" evidence="16">
    <location>
        <begin position="332"/>
        <end position="368"/>
    </location>
</feature>
<dbReference type="SMART" id="SM00181">
    <property type="entry name" value="EGF"/>
    <property type="match status" value="5"/>
</dbReference>
<dbReference type="GeneID" id="117356584"/>
<dbReference type="SMART" id="SM00179">
    <property type="entry name" value="EGF_CA"/>
    <property type="match status" value="4"/>
</dbReference>
<dbReference type="InterPro" id="IPR051505">
    <property type="entry name" value="C-type_lectin_domain"/>
</dbReference>
<evidence type="ECO:0000256" key="9">
    <source>
        <dbReference type="ARBA" id="ARBA00023136"/>
    </source>
</evidence>
<protein>
    <submittedName>
        <fullName evidence="19">Complement component C1q receptor</fullName>
    </submittedName>
</protein>
<dbReference type="PANTHER" id="PTHR14789:SF8">
    <property type="entry name" value="C-TYPE LECTIN DOMAIN FAMILY 14 MEMBER A PRECURSOR-RELATED"/>
    <property type="match status" value="1"/>
</dbReference>
<evidence type="ECO:0000256" key="12">
    <source>
        <dbReference type="PROSITE-ProRule" id="PRU00076"/>
    </source>
</evidence>
<dbReference type="Pfam" id="PF07645">
    <property type="entry name" value="EGF_CA"/>
    <property type="match status" value="3"/>
</dbReference>
<name>A0A6P8QW67_GEOSA</name>
<feature type="chain" id="PRO_5027828577" evidence="15">
    <location>
        <begin position="23"/>
        <end position="605"/>
    </location>
</feature>
<evidence type="ECO:0000256" key="4">
    <source>
        <dbReference type="ARBA" id="ARBA00022692"/>
    </source>
</evidence>